<name>K1SLR5_9ZZZZ</name>
<sequence>AEPEQTPEPQVTAAPPSQPAVTPEPRDFTALLERNPEVIGWIKIDDTDVDLPVMQREGDNSYYLKHDLDGNWDDLGLPYLDYECDIQQSRHLILYGHNMGVGDTVRFSSLQNYREPEYYQEHPVIELDSLNGGQYYKIVAVYAITTRESDGDVFHFNQYVNFADDAAEQEYLDEVAKRAFYTTGDYARADERLLTLCTCTYEMSDARLLIMARPLRDGETLMADEVIINPDPLLPARWPAGA</sequence>
<evidence type="ECO:0000256" key="2">
    <source>
        <dbReference type="SAM" id="MobiDB-lite"/>
    </source>
</evidence>
<dbReference type="InterPro" id="IPR023365">
    <property type="entry name" value="Sortase_dom-sf"/>
</dbReference>
<evidence type="ECO:0000313" key="3">
    <source>
        <dbReference type="EMBL" id="EKC54765.1"/>
    </source>
</evidence>
<dbReference type="CDD" id="cd05826">
    <property type="entry name" value="Sortase_B"/>
    <property type="match status" value="1"/>
</dbReference>
<feature type="non-terminal residue" evidence="3">
    <location>
        <position position="1"/>
    </location>
</feature>
<dbReference type="GO" id="GO:0016787">
    <property type="term" value="F:hydrolase activity"/>
    <property type="evidence" value="ECO:0007669"/>
    <property type="project" value="UniProtKB-KW"/>
</dbReference>
<proteinExistence type="predicted"/>
<protein>
    <submittedName>
        <fullName evidence="3">Sortase, SrtB family</fullName>
    </submittedName>
</protein>
<dbReference type="Pfam" id="PF04203">
    <property type="entry name" value="Sortase"/>
    <property type="match status" value="1"/>
</dbReference>
<feature type="region of interest" description="Disordered" evidence="2">
    <location>
        <begin position="1"/>
        <end position="24"/>
    </location>
</feature>
<evidence type="ECO:0000256" key="1">
    <source>
        <dbReference type="ARBA" id="ARBA00022801"/>
    </source>
</evidence>
<dbReference type="Gene3D" id="2.40.260.10">
    <property type="entry name" value="Sortase"/>
    <property type="match status" value="1"/>
</dbReference>
<gene>
    <name evidence="3" type="ORF">LEA_15703</name>
</gene>
<dbReference type="EMBL" id="AJWY01010719">
    <property type="protein sequence ID" value="EKC54765.1"/>
    <property type="molecule type" value="Genomic_DNA"/>
</dbReference>
<accession>K1SLR5</accession>
<comment type="caution">
    <text evidence="3">The sequence shown here is derived from an EMBL/GenBank/DDBJ whole genome shotgun (WGS) entry which is preliminary data.</text>
</comment>
<dbReference type="InterPro" id="IPR005754">
    <property type="entry name" value="Sortase"/>
</dbReference>
<reference evidence="3" key="1">
    <citation type="journal article" date="2013" name="Environ. Microbiol.">
        <title>Microbiota from the distal guts of lean and obese adolescents exhibit partial functional redundancy besides clear differences in community structure.</title>
        <authorList>
            <person name="Ferrer M."/>
            <person name="Ruiz A."/>
            <person name="Lanza F."/>
            <person name="Haange S.B."/>
            <person name="Oberbach A."/>
            <person name="Till H."/>
            <person name="Bargiela R."/>
            <person name="Campoy C."/>
            <person name="Segura M.T."/>
            <person name="Richter M."/>
            <person name="von Bergen M."/>
            <person name="Seifert J."/>
            <person name="Suarez A."/>
        </authorList>
    </citation>
    <scope>NUCLEOTIDE SEQUENCE</scope>
</reference>
<keyword evidence="1" id="KW-0378">Hydrolase</keyword>
<dbReference type="InterPro" id="IPR009835">
    <property type="entry name" value="SrtB"/>
</dbReference>
<dbReference type="AlphaFoldDB" id="K1SLR5"/>
<organism evidence="3">
    <name type="scientific">human gut metagenome</name>
    <dbReference type="NCBI Taxonomy" id="408170"/>
    <lineage>
        <taxon>unclassified sequences</taxon>
        <taxon>metagenomes</taxon>
        <taxon>organismal metagenomes</taxon>
    </lineage>
</organism>
<dbReference type="SUPFAM" id="SSF63817">
    <property type="entry name" value="Sortase"/>
    <property type="match status" value="1"/>
</dbReference>